<gene>
    <name evidence="2" type="ORF">DW888_10110</name>
</gene>
<dbReference type="CDD" id="cd23763">
    <property type="entry name" value="ASKHA_ATPase_ROK"/>
    <property type="match status" value="1"/>
</dbReference>
<dbReference type="InterPro" id="IPR043129">
    <property type="entry name" value="ATPase_NBD"/>
</dbReference>
<dbReference type="InterPro" id="IPR000600">
    <property type="entry name" value="ROK"/>
</dbReference>
<evidence type="ECO:0000313" key="2">
    <source>
        <dbReference type="EMBL" id="RHB35463.1"/>
    </source>
</evidence>
<proteinExistence type="inferred from homology"/>
<dbReference type="Proteomes" id="UP000284379">
    <property type="component" value="Unassembled WGS sequence"/>
</dbReference>
<dbReference type="GeneID" id="69504242"/>
<sequence length="366" mass="39664">MNYKEEQRIIMTLDAGGTNFVFSAIAGGKEIVEPFVLPSVPTHIDHCLKNIVTGFHHILKLLPETPVAISFAFPGPADYEAGIIGDLPNFPAFRGGVALGPYLQDQFGLPVFINNDGNLFAYGEAMTGILPEINNRLKEAGSTKRYQNIIGITLGTGFGAGVVTNGQLLLGDNAAGGDLWCLRNKNHPQFIVEESVSIRAIKRMYAERSGCKEDLTPKDIYEIAEGNLQGEQEAARASFAELGEVAAEALSCALTLVDGLVVIGGGLAGASKYILPAMIKELNGTIRMMDGSIFNRLQMKVFNLEDETEFASFAGYQPKQIKVPDTTRFISYDLYKRTGIAVTHQGTSRSISLGAYTYALNQLDNQ</sequence>
<dbReference type="RefSeq" id="WP_002558407.1">
    <property type="nucleotide sequence ID" value="NZ_CABJFV010000006.1"/>
</dbReference>
<dbReference type="SUPFAM" id="SSF53067">
    <property type="entry name" value="Actin-like ATPase domain"/>
    <property type="match status" value="1"/>
</dbReference>
<dbReference type="Gene3D" id="3.30.420.40">
    <property type="match status" value="2"/>
</dbReference>
<evidence type="ECO:0000256" key="1">
    <source>
        <dbReference type="ARBA" id="ARBA00006479"/>
    </source>
</evidence>
<dbReference type="AlphaFoldDB" id="A0A413VPJ9"/>
<organism evidence="2 3">
    <name type="scientific">Bacteroides nordii</name>
    <dbReference type="NCBI Taxonomy" id="291645"/>
    <lineage>
        <taxon>Bacteria</taxon>
        <taxon>Pseudomonadati</taxon>
        <taxon>Bacteroidota</taxon>
        <taxon>Bacteroidia</taxon>
        <taxon>Bacteroidales</taxon>
        <taxon>Bacteroidaceae</taxon>
        <taxon>Bacteroides</taxon>
    </lineage>
</organism>
<name>A0A413VPJ9_9BACE</name>
<comment type="caution">
    <text evidence="2">The sequence shown here is derived from an EMBL/GenBank/DDBJ whole genome shotgun (WGS) entry which is preliminary data.</text>
</comment>
<protein>
    <submittedName>
        <fullName evidence="2">ROK family protein</fullName>
    </submittedName>
</protein>
<accession>A0A413VPJ9</accession>
<dbReference type="EMBL" id="QSGO01000006">
    <property type="protein sequence ID" value="RHB35463.1"/>
    <property type="molecule type" value="Genomic_DNA"/>
</dbReference>
<dbReference type="PANTHER" id="PTHR18964:SF149">
    <property type="entry name" value="BIFUNCTIONAL UDP-N-ACETYLGLUCOSAMINE 2-EPIMERASE_N-ACETYLMANNOSAMINE KINASE"/>
    <property type="match status" value="1"/>
</dbReference>
<evidence type="ECO:0000313" key="3">
    <source>
        <dbReference type="Proteomes" id="UP000284379"/>
    </source>
</evidence>
<dbReference type="Pfam" id="PF00480">
    <property type="entry name" value="ROK"/>
    <property type="match status" value="1"/>
</dbReference>
<comment type="similarity">
    <text evidence="1">Belongs to the ROK (NagC/XylR) family.</text>
</comment>
<dbReference type="PANTHER" id="PTHR18964">
    <property type="entry name" value="ROK (REPRESSOR, ORF, KINASE) FAMILY"/>
    <property type="match status" value="1"/>
</dbReference>
<reference evidence="2 3" key="1">
    <citation type="submission" date="2018-08" db="EMBL/GenBank/DDBJ databases">
        <title>A genome reference for cultivated species of the human gut microbiota.</title>
        <authorList>
            <person name="Zou Y."/>
            <person name="Xue W."/>
            <person name="Luo G."/>
        </authorList>
    </citation>
    <scope>NUCLEOTIDE SEQUENCE [LARGE SCALE GENOMIC DNA]</scope>
    <source>
        <strain evidence="2 3">AM40-30BH</strain>
    </source>
</reference>